<proteinExistence type="predicted"/>
<sequence length="241" mass="27141">MRLCNPDSLIEWRKVEPPRFKKDWPGRLVQAASIPHYTPVSPHAVPDMAVCEITRRDNYQSTAFELTLSWHCPACGHAHERRVPESWLDEGKLWFVENVGLADATWALDDHPAVLCVVTSYHHPEAPKRAARADIASQCAAWFARSGWRVMCPVAMRHAACSADRGLPTDYPFWKEASLRMLETCDALVVLLLDGMRESEGVADAIAHARKLGIPLNQVRMAASDDAPQPFELVAQPRWWI</sequence>
<protein>
    <recommendedName>
        <fullName evidence="1">DUF1937 domain-containing protein</fullName>
    </recommendedName>
</protein>
<dbReference type="Proteomes" id="UP000186323">
    <property type="component" value="Chromosome I"/>
</dbReference>
<dbReference type="Gene3D" id="3.40.50.10400">
    <property type="entry name" value="Hypothetical protein PA1492"/>
    <property type="match status" value="1"/>
</dbReference>
<dbReference type="RefSeq" id="WP_072331774.1">
    <property type="nucleotide sequence ID" value="NZ_LT630450.1"/>
</dbReference>
<keyword evidence="3" id="KW-1185">Reference proteome</keyword>
<evidence type="ECO:0000313" key="2">
    <source>
        <dbReference type="EMBL" id="SFV72055.1"/>
    </source>
</evidence>
<organism evidence="2 3">
    <name type="scientific">Desulfovibrio piger</name>
    <dbReference type="NCBI Taxonomy" id="901"/>
    <lineage>
        <taxon>Bacteria</taxon>
        <taxon>Pseudomonadati</taxon>
        <taxon>Thermodesulfobacteriota</taxon>
        <taxon>Desulfovibrionia</taxon>
        <taxon>Desulfovibrionales</taxon>
        <taxon>Desulfovibrionaceae</taxon>
        <taxon>Desulfovibrio</taxon>
    </lineage>
</organism>
<gene>
    <name evidence="2" type="ORF">DESPIGER_0153</name>
</gene>
<accession>A0A1K1LBJ4</accession>
<dbReference type="Pfam" id="PF09152">
    <property type="entry name" value="DUF1937"/>
    <property type="match status" value="1"/>
</dbReference>
<dbReference type="KEGG" id="dpg:DESPIGER_0153"/>
<dbReference type="EMBL" id="LT630450">
    <property type="protein sequence ID" value="SFV72055.1"/>
    <property type="molecule type" value="Genomic_DNA"/>
</dbReference>
<dbReference type="OrthoDB" id="5472318at2"/>
<reference evidence="3" key="1">
    <citation type="submission" date="2016-10" db="EMBL/GenBank/DDBJ databases">
        <authorList>
            <person name="Wegmann U."/>
        </authorList>
    </citation>
    <scope>NUCLEOTIDE SEQUENCE [LARGE SCALE GENOMIC DNA]</scope>
</reference>
<dbReference type="SUPFAM" id="SSF52309">
    <property type="entry name" value="N-(deoxy)ribosyltransferase-like"/>
    <property type="match status" value="1"/>
</dbReference>
<dbReference type="InterPro" id="IPR015235">
    <property type="entry name" value="DUF1937"/>
</dbReference>
<dbReference type="AlphaFoldDB" id="A0A1K1LBJ4"/>
<evidence type="ECO:0000259" key="1">
    <source>
        <dbReference type="Pfam" id="PF09152"/>
    </source>
</evidence>
<evidence type="ECO:0000313" key="3">
    <source>
        <dbReference type="Proteomes" id="UP000186323"/>
    </source>
</evidence>
<name>A0A1K1LBJ4_9BACT</name>
<feature type="domain" description="DUF1937" evidence="1">
    <location>
        <begin position="121"/>
        <end position="213"/>
    </location>
</feature>